<dbReference type="EMBL" id="QLMG01000004">
    <property type="protein sequence ID" value="RAK21533.1"/>
    <property type="molecule type" value="Genomic_DNA"/>
</dbReference>
<name>A0A327YKQ9_9RHOB</name>
<reference evidence="4 5" key="1">
    <citation type="submission" date="2018-06" db="EMBL/GenBank/DDBJ databases">
        <title>Genomic Encyclopedia of Archaeal and Bacterial Type Strains, Phase II (KMG-II): from individual species to whole genera.</title>
        <authorList>
            <person name="Goeker M."/>
        </authorList>
    </citation>
    <scope>NUCLEOTIDE SEQUENCE [LARGE SCALE GENOMIC DNA]</scope>
    <source>
        <strain evidence="4 5">DSM 22011</strain>
    </source>
</reference>
<dbReference type="CDD" id="cd04301">
    <property type="entry name" value="NAT_SF"/>
    <property type="match status" value="1"/>
</dbReference>
<dbReference type="Gene3D" id="3.40.630.30">
    <property type="match status" value="1"/>
</dbReference>
<accession>A0A327YKQ9</accession>
<feature type="domain" description="N-acetyltransferase" evidence="3">
    <location>
        <begin position="1"/>
        <end position="96"/>
    </location>
</feature>
<dbReference type="InterPro" id="IPR000182">
    <property type="entry name" value="GNAT_dom"/>
</dbReference>
<keyword evidence="5" id="KW-1185">Reference proteome</keyword>
<dbReference type="GO" id="GO:0016747">
    <property type="term" value="F:acyltransferase activity, transferring groups other than amino-acyl groups"/>
    <property type="evidence" value="ECO:0007669"/>
    <property type="project" value="InterPro"/>
</dbReference>
<evidence type="ECO:0000256" key="1">
    <source>
        <dbReference type="ARBA" id="ARBA00022679"/>
    </source>
</evidence>
<keyword evidence="1 4" id="KW-0808">Transferase</keyword>
<evidence type="ECO:0000256" key="2">
    <source>
        <dbReference type="ARBA" id="ARBA00023315"/>
    </source>
</evidence>
<dbReference type="InterPro" id="IPR050832">
    <property type="entry name" value="Bact_Acetyltransf"/>
</dbReference>
<gene>
    <name evidence="4" type="ORF">ATI53_1004132</name>
</gene>
<proteinExistence type="predicted"/>
<organism evidence="4 5">
    <name type="scientific">Salipiger aestuarii</name>
    <dbReference type="NCBI Taxonomy" id="568098"/>
    <lineage>
        <taxon>Bacteria</taxon>
        <taxon>Pseudomonadati</taxon>
        <taxon>Pseudomonadota</taxon>
        <taxon>Alphaproteobacteria</taxon>
        <taxon>Rhodobacterales</taxon>
        <taxon>Roseobacteraceae</taxon>
        <taxon>Salipiger</taxon>
    </lineage>
</organism>
<evidence type="ECO:0000313" key="4">
    <source>
        <dbReference type="EMBL" id="RAK21533.1"/>
    </source>
</evidence>
<evidence type="ECO:0000313" key="5">
    <source>
        <dbReference type="Proteomes" id="UP000249165"/>
    </source>
</evidence>
<dbReference type="Proteomes" id="UP000249165">
    <property type="component" value="Unassembled WGS sequence"/>
</dbReference>
<dbReference type="Pfam" id="PF00583">
    <property type="entry name" value="Acetyltransf_1"/>
    <property type="match status" value="1"/>
</dbReference>
<dbReference type="AlphaFoldDB" id="A0A327YKQ9"/>
<comment type="caution">
    <text evidence="4">The sequence shown here is derived from an EMBL/GenBank/DDBJ whole genome shotgun (WGS) entry which is preliminary data.</text>
</comment>
<sequence>MVAEDNGSVVGTLQLTLTPGLSRKGALRGTIEAVRVHATCRSRGLGARLIDWATDEASRRGCVLMQLTTDASRNAAHRFYDRLGFTPSHIGYKKLL</sequence>
<keyword evidence="2" id="KW-0012">Acyltransferase</keyword>
<evidence type="ECO:0000259" key="3">
    <source>
        <dbReference type="PROSITE" id="PS51186"/>
    </source>
</evidence>
<dbReference type="PANTHER" id="PTHR43877">
    <property type="entry name" value="AMINOALKYLPHOSPHONATE N-ACETYLTRANSFERASE-RELATED-RELATED"/>
    <property type="match status" value="1"/>
</dbReference>
<dbReference type="SUPFAM" id="SSF55729">
    <property type="entry name" value="Acyl-CoA N-acyltransferases (Nat)"/>
    <property type="match status" value="1"/>
</dbReference>
<protein>
    <submittedName>
        <fullName evidence="4">Acetyltransferase (GNAT) family protein</fullName>
    </submittedName>
</protein>
<dbReference type="InterPro" id="IPR016181">
    <property type="entry name" value="Acyl_CoA_acyltransferase"/>
</dbReference>
<dbReference type="PROSITE" id="PS51186">
    <property type="entry name" value="GNAT"/>
    <property type="match status" value="1"/>
</dbReference>